<dbReference type="EMBL" id="OV121137">
    <property type="protein sequence ID" value="CAH0559655.1"/>
    <property type="molecule type" value="Genomic_DNA"/>
</dbReference>
<keyword evidence="2" id="KW-0813">Transport</keyword>
<dbReference type="GO" id="GO:0006623">
    <property type="term" value="P:protein targeting to vacuole"/>
    <property type="evidence" value="ECO:0007669"/>
    <property type="project" value="TreeGrafter"/>
</dbReference>
<sequence>MLEGAVARILNQILEKYVTDIDFGNLNVGIFSGQVQLTDLKIKPEALYELQLPIEVTAGTIGKIWLKIPWTALWQEQIVISIEDVLIVSEPVVNGHEFDAEINKTLLRAMKKKLLDDVHLLGGPSSFAQHLITNLLNRLQLTVSNADPKSENSHYLVKLDALSTYWNHDAKLGKWNLPSDYYAWKNAMSLSLQSYKMNDEEFDFGKQN</sequence>
<dbReference type="OrthoDB" id="428159at2759"/>
<dbReference type="Proteomes" id="UP001154078">
    <property type="component" value="Chromosome 6"/>
</dbReference>
<proteinExistence type="inferred from homology"/>
<dbReference type="PANTHER" id="PTHR16166:SF93">
    <property type="entry name" value="INTERMEMBRANE LIPID TRANSFER PROTEIN VPS13"/>
    <property type="match status" value="1"/>
</dbReference>
<evidence type="ECO:0000313" key="5">
    <source>
        <dbReference type="Proteomes" id="UP001154078"/>
    </source>
</evidence>
<dbReference type="InterPro" id="IPR026847">
    <property type="entry name" value="VPS13"/>
</dbReference>
<keyword evidence="5" id="KW-1185">Reference proteome</keyword>
<dbReference type="Pfam" id="PF12624">
    <property type="entry name" value="VPS13_N"/>
    <property type="match status" value="1"/>
</dbReference>
<evidence type="ECO:0000313" key="4">
    <source>
        <dbReference type="EMBL" id="CAH0559655.1"/>
    </source>
</evidence>
<evidence type="ECO:0000256" key="1">
    <source>
        <dbReference type="ARBA" id="ARBA00006545"/>
    </source>
</evidence>
<protein>
    <recommendedName>
        <fullName evidence="3">Chorein N-terminal domain-containing protein</fullName>
    </recommendedName>
</protein>
<dbReference type="PANTHER" id="PTHR16166">
    <property type="entry name" value="VACUOLAR PROTEIN SORTING-ASSOCIATED PROTEIN VPS13"/>
    <property type="match status" value="1"/>
</dbReference>
<organism evidence="4 5">
    <name type="scientific">Brassicogethes aeneus</name>
    <name type="common">Rape pollen beetle</name>
    <name type="synonym">Meligethes aeneus</name>
    <dbReference type="NCBI Taxonomy" id="1431903"/>
    <lineage>
        <taxon>Eukaryota</taxon>
        <taxon>Metazoa</taxon>
        <taxon>Ecdysozoa</taxon>
        <taxon>Arthropoda</taxon>
        <taxon>Hexapoda</taxon>
        <taxon>Insecta</taxon>
        <taxon>Pterygota</taxon>
        <taxon>Neoptera</taxon>
        <taxon>Endopterygota</taxon>
        <taxon>Coleoptera</taxon>
        <taxon>Polyphaga</taxon>
        <taxon>Cucujiformia</taxon>
        <taxon>Nitidulidae</taxon>
        <taxon>Meligethinae</taxon>
        <taxon>Brassicogethes</taxon>
    </lineage>
</organism>
<evidence type="ECO:0000259" key="3">
    <source>
        <dbReference type="Pfam" id="PF12624"/>
    </source>
</evidence>
<comment type="similarity">
    <text evidence="1">Belongs to the VPS13 family.</text>
</comment>
<evidence type="ECO:0000256" key="2">
    <source>
        <dbReference type="ARBA" id="ARBA00022448"/>
    </source>
</evidence>
<dbReference type="InterPro" id="IPR026854">
    <property type="entry name" value="VPS13_N"/>
</dbReference>
<feature type="domain" description="Chorein N-terminal" evidence="3">
    <location>
        <begin position="1"/>
        <end position="118"/>
    </location>
</feature>
<dbReference type="GO" id="GO:0045053">
    <property type="term" value="P:protein retention in Golgi apparatus"/>
    <property type="evidence" value="ECO:0007669"/>
    <property type="project" value="TreeGrafter"/>
</dbReference>
<reference evidence="4" key="1">
    <citation type="submission" date="2021-12" db="EMBL/GenBank/DDBJ databases">
        <authorList>
            <person name="King R."/>
        </authorList>
    </citation>
    <scope>NUCLEOTIDE SEQUENCE</scope>
</reference>
<accession>A0A9P0BDK1</accession>
<name>A0A9P0BDK1_BRAAE</name>
<gene>
    <name evidence="4" type="ORF">MELIAE_LOCUS9694</name>
</gene>
<dbReference type="AlphaFoldDB" id="A0A9P0BDK1"/>